<dbReference type="InterPro" id="IPR002909">
    <property type="entry name" value="IPT_dom"/>
</dbReference>
<name>A0A814V218_ADIRI</name>
<dbReference type="PROSITE" id="PS51484">
    <property type="entry name" value="G8"/>
    <property type="match status" value="2"/>
</dbReference>
<evidence type="ECO:0000256" key="7">
    <source>
        <dbReference type="SAM" id="MobiDB-lite"/>
    </source>
</evidence>
<comment type="subcellular location">
    <subcellularLocation>
        <location evidence="1">Cell envelope</location>
    </subcellularLocation>
</comment>
<dbReference type="Gene3D" id="2.10.10.10">
    <property type="entry name" value="Fibronectin, type II, collagen-binding"/>
    <property type="match status" value="3"/>
</dbReference>
<evidence type="ECO:0000256" key="4">
    <source>
        <dbReference type="ARBA" id="ARBA00023157"/>
    </source>
</evidence>
<dbReference type="InterPro" id="IPR037524">
    <property type="entry name" value="PA14/GLEYA"/>
</dbReference>
<keyword evidence="3" id="KW-0677">Repeat</keyword>
<dbReference type="SMART" id="SM00059">
    <property type="entry name" value="FN2"/>
    <property type="match status" value="2"/>
</dbReference>
<dbReference type="OrthoDB" id="120976at2759"/>
<dbReference type="InterPro" id="IPR000562">
    <property type="entry name" value="FN_type2_dom"/>
</dbReference>
<feature type="region of interest" description="Disordered" evidence="7">
    <location>
        <begin position="4569"/>
        <end position="4608"/>
    </location>
</feature>
<feature type="transmembrane region" description="Helical" evidence="8">
    <location>
        <begin position="4526"/>
        <end position="4550"/>
    </location>
</feature>
<feature type="compositionally biased region" description="Low complexity" evidence="7">
    <location>
        <begin position="4573"/>
        <end position="4593"/>
    </location>
</feature>
<feature type="domain" description="Fibronectin type-II" evidence="10">
    <location>
        <begin position="1552"/>
        <end position="1596"/>
    </location>
</feature>
<protein>
    <submittedName>
        <fullName evidence="13">Uncharacterized protein</fullName>
    </submittedName>
</protein>
<keyword evidence="8" id="KW-1133">Transmembrane helix</keyword>
<evidence type="ECO:0000259" key="11">
    <source>
        <dbReference type="PROSITE" id="PS51484"/>
    </source>
</evidence>
<evidence type="ECO:0000256" key="2">
    <source>
        <dbReference type="ARBA" id="ARBA00022729"/>
    </source>
</evidence>
<dbReference type="SMART" id="SM00710">
    <property type="entry name" value="PbH1"/>
    <property type="match status" value="12"/>
</dbReference>
<dbReference type="InterPro" id="IPR013806">
    <property type="entry name" value="Kringle-like"/>
</dbReference>
<dbReference type="SMART" id="SM01225">
    <property type="entry name" value="G8"/>
    <property type="match status" value="2"/>
</dbReference>
<dbReference type="InterPro" id="IPR006626">
    <property type="entry name" value="PbH1"/>
</dbReference>
<feature type="signal peptide" evidence="9">
    <location>
        <begin position="1"/>
        <end position="19"/>
    </location>
</feature>
<comment type="caution">
    <text evidence="6">Lacks conserved residue(s) required for the propagation of feature annotation.</text>
</comment>
<dbReference type="Pfam" id="PF10162">
    <property type="entry name" value="G8"/>
    <property type="match status" value="2"/>
</dbReference>
<feature type="domain" description="Fibronectin type-II" evidence="10">
    <location>
        <begin position="46"/>
        <end position="97"/>
    </location>
</feature>
<evidence type="ECO:0000256" key="8">
    <source>
        <dbReference type="SAM" id="Phobius"/>
    </source>
</evidence>
<dbReference type="InterPro" id="IPR013783">
    <property type="entry name" value="Ig-like_fold"/>
</dbReference>
<dbReference type="CDD" id="cd00102">
    <property type="entry name" value="IPT"/>
    <property type="match status" value="3"/>
</dbReference>
<dbReference type="InterPro" id="IPR014756">
    <property type="entry name" value="Ig_E-set"/>
</dbReference>
<dbReference type="InterPro" id="IPR036943">
    <property type="entry name" value="FN_type2_sf"/>
</dbReference>
<evidence type="ECO:0000259" key="10">
    <source>
        <dbReference type="PROSITE" id="PS51092"/>
    </source>
</evidence>
<dbReference type="InterPro" id="IPR019316">
    <property type="entry name" value="G8_domain"/>
</dbReference>
<evidence type="ECO:0000256" key="1">
    <source>
        <dbReference type="ARBA" id="ARBA00004196"/>
    </source>
</evidence>
<dbReference type="PROSITE" id="PS51092">
    <property type="entry name" value="FN2_2"/>
    <property type="match status" value="2"/>
</dbReference>
<comment type="caution">
    <text evidence="13">The sequence shown here is derived from an EMBL/GenBank/DDBJ whole genome shotgun (WGS) entry which is preliminary data.</text>
</comment>
<dbReference type="Gene3D" id="2.60.40.10">
    <property type="entry name" value="Immunoglobulins"/>
    <property type="match status" value="14"/>
</dbReference>
<dbReference type="SUPFAM" id="SSF81296">
    <property type="entry name" value="E set domains"/>
    <property type="match status" value="12"/>
</dbReference>
<feature type="domain" description="G8" evidence="11">
    <location>
        <begin position="3135"/>
        <end position="3260"/>
    </location>
</feature>
<dbReference type="InterPro" id="IPR052387">
    <property type="entry name" value="Fibrocystin"/>
</dbReference>
<evidence type="ECO:0000256" key="3">
    <source>
        <dbReference type="ARBA" id="ARBA00022737"/>
    </source>
</evidence>
<sequence>MSFITVAILLLLAVKFANSQSCSYMWDPVFESDSANLPTMCPVSTASGSTCVFPFNYNGVTYTTCTINAPNNGDSRPQCATAVNSNNTAVTWSKCIVPNDAVVYYATVRKAGGWGQNGGSTQGGTLIWIYGNRFAENSFSSVPSTASANTVQLVDGYAVYDCQMHNDKTTSTQLTCYAPVLPESVYQIRVYVNGNLIPLYQYNDPNHALFASMPSQTPTITDIEPQSGTPQSLVTLFGSFKTSCYSRDVDGCAQDNNALISRIYIGGHLCNVINQSSGLVYADVNNTQLTCNFEDSEVGVFNVSMLVTNEYGRSLVSANLYRVSADEKLYNFQSYAIVSSVSPSSGSTAGGTTLTITGNFFSNSASYPLTVTVGGQPCTIVSSTQTTIQCQTSAIPSGSQSRFEGGRGLQLYVASGSNTQATLSSSSPPSPSGNAKWTDDALYVSTSASAETAWLVGYVRVTKTATYTFILDTNGAAALFLSTDDDPANKARIADATNTQSSSIQLNNNTNYYLFAVGSRSSGYLRLGVQARMHETKLTAATSSLVLNEIQRITVNSSATSEQQRIIYTNSATNGTSEVQSVQVDSSTFQIGFRGVYTAIQTGRPTATTIQAALNDLPTIYPLTVTVTATSTLYIVTFPAVMGNVPLLTCISSSVNTPNVTETVQGVDSGAQIAFALDDQLTDYIDYTNANLSQSTVKQAFNSLFSIQCPPSISSAANSPSVLYLNDFESNCVYDETPIATNAFCGQCSQNGNTLLSGNSLSGNYLCFAYRLLNKYVMSIGVGLQVNGDATTIVWASIPFSPIADKSWHYTCVDVGGQLVSQGSIDSSASYVIVYAWLDKNIRKGIFLDVVSLRTALPAGYEASSAYPIDQSANSTCVFPFTYNGQQYSACTLNNNNIPVCADSNNVVYTCSSSSIEGARRFYPKHQIVYNTLQVTFTPGSSQITANFRYTNCEKPNLLVSWPSSSATITRTVTASPAANGTFDLVFNGQTYASIPVDILPSDLANRLQSSSDFGFLNIERINDCTGYSYLIEWIANGGQKTSITVSNAGSVTPSGTTVTATGVQSGGVLFKPLTGDLTRTYHTAPQVVVSVGGSISDCDGATTCDYQWTSGQTPTVTSIVQSGMTVTITGTGFSTTASDNKVIIGTSGSCTVTAASSTSLTCTIAAAPAGTYGIQVNVAGKGLATGTSSFTVTVSLQVTSITPVQGGAGGGYSINITGTGFSSTSSVTIGGNECTNPTVSGFALITCTVPPTASVSNAQVPVVVTSGSSSSTSPTQFAYDVTNTPSITLSSPSVVTVAGGQLTITGTNFGTSSVAVYIDTTKATIRSLTSSQIIADLPSLAAGIYSVRVSTANGYARPAVQIEYRFYVQTISPQVGSLYGGSDVYVQGQGFDNSTTVAFTDGTNNVACDIKSVQADQIHCQTEAAAPRVVISADGVDPTYGAGFAWSPQYATVQQGAVVEWQWGSSTLLASLAYKVVEVSNGYSTTPLGGGFDSGNTSASGSYSYQFQTVGTYYYYTPPVDQAGSASMRGVINVVAAQPRTLTVKVSSNSFTAQSCAFPFTFNSVSYTACTSANDTQSWCSPTSTYTGQRLYCTPTASVPASSCGANSLINPTSCSQTVPSNNLDFLFTPCTVGTVTSISPVQGPAGTSITITGTGFSSTACANTVLIGSSYECPITSASSTQLVCQIGSNSLLNAKSVQSFNVARGRQGFLSNNGLLKFQFQAKVTNVSPVQGEFLLFLKIELKLYHELGSTAGGTLVTITGDGFTPADTRVVVGSIEYTSTATITYSQIQFVTDVPPSAYINQNIPIQILVGLNQAVCASGSCTYKWAQSATPSLTSVNPTSITGPQALTLSGQNFAAAGAISAANVNVTVNGIACTVTAATNSTITCNIGSVPAGNFPIVVSIDGVGNVVSSASLTSTAAISSVSPSSGSQYGGVLVQINGNGFSGSANNTQVTIGSSACTIVQITSGQIQCIAPAQGSSPSVATITIVSNGVNFPTSSSFTYSAAATPTISSINPTSGSAGQTLTITGSNFASGQTTITIGGTPCAITSISSTSIVCTVGSSPAGNQPVIASIVTSGRSASSTQFQYALQVSTASPSRGGFGGGQAVTVNGDGFNGSSITVTICNTPCQSVSVLSNTQLTCVTPAATYQSSDKSCNLAVTVGGLTQTVSYVYQSSLTATVSAVSPKRGGTGGGTTLTITGTNFPTSVSGVTVSIAGSPCSVQTASATSITCLTGSYAQTTVQAPVIVNVVNGGNAIGSEQFQYIDLWSSPWTWGGDSPPEEGTIVSIDSGKTVYFDTTTPILKALIVDNASLIFDDNQDVALNAEYILIVNGGRLQVGTESAPFQHKAVITMHGQLRSIELPIFGAKVLGLREGTIDMHGANMVQTWTRLASTAAAGASQITLQQSVNWPVGSQIVIATTGDHLSQGETETRTITAVSSNGLTLTLNTPLTYNHLGVTKSVGSTSVEARAEVGLLSHNVVFQGSVTETWNVTIEACPTGFDPGEFAVQTCFLGRYGQEIGSDQFGATLMVSASDASTDGVQKVIVRLSNIEVFNAGQAFRLGRYPIHFHMNGNMSQSYIKSSSIHQTFNRAVNVHATNYLTVENNVIYNIMGGAIFLEDGVETGNALRGNLAVFVRTSSSLLNEDVTPAAFWVTNPNNIVEHNAVAGGTHFGYWYRMLRTPDGPSFAMYPNTCPYRQQFGRFFNNSVHSVGRFGVWIFPEYSPTVAGDCGNDAPYQAVFDGLVSWKNNRGFEWVMSSTIQIRNAVVFDNADTGLRCVTAINNQATNLPNLRATFYNENAGSSVINSIVIGDSQVSSTPVVPGEGGLVVMWDRGLRVRNVSFINFPSASTQAIFGPIITGRCVVYCGGWLTKFSQLKFTNVLNRGNFRWPYDGLYQDEDGSLANVVGGVIISPDGLWNTSTACTKTPNFLNAVTCPSSLGTWIRFAFNNANLGKNAEVLNVYDDANHNTVVLNLKKRLTHTNGYMMNLLAKKTYLFQFENANSTVNLSYTGVAYSLAPGDYLIIRHQVSYIPDQVSIVSSTLVKGSLTPLTSANNNGDWYYDNTTNEFSYIVKNPSTSSAPADVSISLNVVKCRYPNCEYPAQPGLELPAVARPANALYWSNDSDWAFASAGYGGYGSVKPGNGTDIYIPRGVWLVANYPLPRVRSLRIDGVLEFEQSINNVLYVDSIVINGGQLIVGWPNNPLTSNVDIIITGSSSVNVLLPNNAGSLGPRVIGVLGGLDLHGISRNVSWTRLATTASAGQNSITLSEPVDWVAGDEILLTTTDTRIEHTERLTIASVSGSGTVVTLKTALAYTHIVINNAFANGQTYHVAGAVGLLTRNVRVINQSPASEKMGFRVLVTDYATDVVDTVTNDNIYTYYKGYARLSNTQFIGFGQFVDAPNEDKREAIHLYNLGDWNASRPTYIDSCSFDTGYYSAIGLWDSNGIPVTNNVVYRTYESAIVATGKNNIIQKNLVISNYWSGEAQPEYAAFNINNDGAIMSRDAVSVVMKDNLVVGAQRQAYRIQGNACPGVVLPTDIVNDYDNNEAHSVMAGVNMWPHDKGFDYDTDCVLIKGFSTYKAWYYGLYINTEHNIIVDSCKVADSSVGIFTFVLGPPATSHEFGNNSITIRNSVVIGAITQNDCNDTPDPNTLSATNSLKAVPRVSASSTDDGNPGGRTGISFPYFSRDNMIPRHPYTSIGAYPCIDGIMTITNVTFAFFNDVCSRRDIAIQVSQNNDDGQHPVTVNKASVYNTATSNLVFNGRPNLDVVDPSDCVDMDCDGLKKSLLIDTDGTFFGQPSTAFSQAEYLWGNQAHGVGDFRIPKVVLANQTGQMININAQYPNRGIGHSSACTYQASYQMYLCPNVVDYRMLIIESMDADTETRRLSPVAVLSDTGYIDLINGPQDHGWCNGYTCQKRVSTFMALVEGGHHYDIYLSSTTPDHMRFRLLNADSTIATSLSLYYTSLQQIDVYANDVYVSPTNRDNSYSYLMLKDQPSGVTLASAAGTNYFNRTTQLASFLINGATVIDLKISELIVLTFGLPATTPSAFFTTNLVSNLAALLGVSADKIRRVNIISANNDTRVRRQAVNVQTITLRVELRNDPPQVLSVGNQTSSDEIANITSAIINGFQSNETQQAWANNPSTGGAYPLSLSVQEPQSQNTVALSVISQLKLITSPSSCRLQSPCDVQPKLVAYDASGKVIDKLGSIEQPWQVIAVVVGQPVINLIGPIANYVNGQANYTNFGITATGSYRIEFRFLTPNGVSNAFVASANLVVSSSSVSVSDPVLAARQSDKLDIVSVNQTFNLSVIIVDKISKAKIGNIQWSSFTWSAVASLYTSLQYKRNGSLLQSPSSAIVVDTTAGTITATNLAIDAVGMYIVKVELRSSNNLYVIPMTSNGILVKEASTVIQVYTGYPPSNITFKGDYDELVNTGRDEITRASIYNLLKYKHGIPVVSDIVLKKGSVIAGFEVAVDNIDDAAKTQSAVQSLTSDDTGAIDGLTVQLVNIEGKTTVASSEESPDNSKVGMIVGIVIGVLGAIAVAAGSAFGIHKYQAKKKGQRLINGNDEEASLSNNQSTPNNANAAQANNNGSNVTRRPSVTPPGVSQSLINVGQQSSASGNRAGSAGISVTGIELETKPFASMTPVRIQ</sequence>
<dbReference type="SUPFAM" id="SSF57440">
    <property type="entry name" value="Kringle-like"/>
    <property type="match status" value="3"/>
</dbReference>
<dbReference type="InterPro" id="IPR055401">
    <property type="entry name" value="CEMIP_beta-hel_dom"/>
</dbReference>
<evidence type="ECO:0000256" key="6">
    <source>
        <dbReference type="PROSITE-ProRule" id="PRU00479"/>
    </source>
</evidence>
<feature type="chain" id="PRO_5032634032" evidence="9">
    <location>
        <begin position="20"/>
        <end position="4649"/>
    </location>
</feature>
<dbReference type="Gene3D" id="2.60.40.420">
    <property type="entry name" value="Cupredoxins - blue copper proteins"/>
    <property type="match status" value="1"/>
</dbReference>
<keyword evidence="8" id="KW-0472">Membrane</keyword>
<dbReference type="Pfam" id="PF00040">
    <property type="entry name" value="fn2"/>
    <property type="match status" value="3"/>
</dbReference>
<organism evidence="13 14">
    <name type="scientific">Adineta ricciae</name>
    <name type="common">Rotifer</name>
    <dbReference type="NCBI Taxonomy" id="249248"/>
    <lineage>
        <taxon>Eukaryota</taxon>
        <taxon>Metazoa</taxon>
        <taxon>Spiralia</taxon>
        <taxon>Gnathifera</taxon>
        <taxon>Rotifera</taxon>
        <taxon>Eurotatoria</taxon>
        <taxon>Bdelloidea</taxon>
        <taxon>Adinetida</taxon>
        <taxon>Adinetidae</taxon>
        <taxon>Adineta</taxon>
    </lineage>
</organism>
<proteinExistence type="predicted"/>
<dbReference type="PROSITE" id="PS51820">
    <property type="entry name" value="PA14"/>
    <property type="match status" value="1"/>
</dbReference>
<dbReference type="SMART" id="SM00429">
    <property type="entry name" value="IPT"/>
    <property type="match status" value="11"/>
</dbReference>
<keyword evidence="5" id="KW-0325">Glycoprotein</keyword>
<evidence type="ECO:0000313" key="14">
    <source>
        <dbReference type="Proteomes" id="UP000663852"/>
    </source>
</evidence>
<evidence type="ECO:0000256" key="5">
    <source>
        <dbReference type="ARBA" id="ARBA00023180"/>
    </source>
</evidence>
<dbReference type="PANTHER" id="PTHR46769:SF2">
    <property type="entry name" value="FIBROCYSTIN-L ISOFORM 2 PRECURSOR-RELATED"/>
    <property type="match status" value="1"/>
</dbReference>
<dbReference type="InterPro" id="IPR008972">
    <property type="entry name" value="Cupredoxin"/>
</dbReference>
<dbReference type="Proteomes" id="UP000663852">
    <property type="component" value="Unassembled WGS sequence"/>
</dbReference>
<feature type="domain" description="PA14" evidence="12">
    <location>
        <begin position="404"/>
        <end position="545"/>
    </location>
</feature>
<dbReference type="Pfam" id="PF01833">
    <property type="entry name" value="TIG"/>
    <property type="match status" value="14"/>
</dbReference>
<keyword evidence="4" id="KW-1015">Disulfide bond</keyword>
<dbReference type="SUPFAM" id="SSF49503">
    <property type="entry name" value="Cupredoxins"/>
    <property type="match status" value="1"/>
</dbReference>
<dbReference type="PANTHER" id="PTHR46769">
    <property type="entry name" value="POLYCYSTIC KIDNEY AND HEPATIC DISEASE 1 (AUTOSOMAL RECESSIVE)-LIKE 1"/>
    <property type="match status" value="1"/>
</dbReference>
<accession>A0A814V218</accession>
<dbReference type="Pfam" id="PF24606">
    <property type="entry name" value="CEMIP_beta-hel"/>
    <property type="match status" value="1"/>
</dbReference>
<feature type="domain" description="G8" evidence="11">
    <location>
        <begin position="2276"/>
        <end position="2397"/>
    </location>
</feature>
<evidence type="ECO:0000259" key="12">
    <source>
        <dbReference type="PROSITE" id="PS51820"/>
    </source>
</evidence>
<reference evidence="13" key="1">
    <citation type="submission" date="2021-02" db="EMBL/GenBank/DDBJ databases">
        <authorList>
            <person name="Nowell W R."/>
        </authorList>
    </citation>
    <scope>NUCLEOTIDE SEQUENCE</scope>
</reference>
<dbReference type="EMBL" id="CAJNOJ010000138">
    <property type="protein sequence ID" value="CAF1183011.1"/>
    <property type="molecule type" value="Genomic_DNA"/>
</dbReference>
<evidence type="ECO:0000313" key="13">
    <source>
        <dbReference type="EMBL" id="CAF1183011.1"/>
    </source>
</evidence>
<keyword evidence="8" id="KW-0812">Transmembrane</keyword>
<evidence type="ECO:0000256" key="9">
    <source>
        <dbReference type="SAM" id="SignalP"/>
    </source>
</evidence>
<dbReference type="CDD" id="cd00603">
    <property type="entry name" value="IPT_PCSR"/>
    <property type="match status" value="8"/>
</dbReference>
<keyword evidence="2 9" id="KW-0732">Signal</keyword>
<feature type="compositionally biased region" description="Polar residues" evidence="7">
    <location>
        <begin position="4594"/>
        <end position="4608"/>
    </location>
</feature>
<gene>
    <name evidence="13" type="ORF">EDS130_LOCUS24353</name>
</gene>